<dbReference type="EMBL" id="FTNM01000001">
    <property type="protein sequence ID" value="SIQ64202.1"/>
    <property type="molecule type" value="Genomic_DNA"/>
</dbReference>
<feature type="transmembrane region" description="Helical" evidence="10">
    <location>
        <begin position="79"/>
        <end position="100"/>
    </location>
</feature>
<dbReference type="Pfam" id="PF00924">
    <property type="entry name" value="MS_channel_2nd"/>
    <property type="match status" value="1"/>
</dbReference>
<keyword evidence="4 10" id="KW-0812">Transmembrane</keyword>
<dbReference type="AlphaFoldDB" id="A0A1N6UF57"/>
<dbReference type="InterPro" id="IPR023408">
    <property type="entry name" value="MscS_beta-dom_sf"/>
</dbReference>
<evidence type="ECO:0000256" key="6">
    <source>
        <dbReference type="ARBA" id="ARBA00023016"/>
    </source>
</evidence>
<dbReference type="InterPro" id="IPR010920">
    <property type="entry name" value="LSM_dom_sf"/>
</dbReference>
<keyword evidence="7 10" id="KW-0472">Membrane</keyword>
<evidence type="ECO:0000256" key="10">
    <source>
        <dbReference type="SAM" id="Phobius"/>
    </source>
</evidence>
<organism evidence="12 13">
    <name type="scientific">Pontibacter lucknowensis</name>
    <dbReference type="NCBI Taxonomy" id="1077936"/>
    <lineage>
        <taxon>Bacteria</taxon>
        <taxon>Pseudomonadati</taxon>
        <taxon>Bacteroidota</taxon>
        <taxon>Cytophagia</taxon>
        <taxon>Cytophagales</taxon>
        <taxon>Hymenobacteraceae</taxon>
        <taxon>Pontibacter</taxon>
    </lineage>
</organism>
<proteinExistence type="predicted"/>
<accession>A0A1N6UF57</accession>
<feature type="transmembrane region" description="Helical" evidence="10">
    <location>
        <begin position="151"/>
        <end position="170"/>
    </location>
</feature>
<dbReference type="RefSeq" id="WP_007654152.1">
    <property type="nucleotide sequence ID" value="NZ_FTNM01000001.1"/>
</dbReference>
<dbReference type="FunFam" id="2.30.30.60:FF:000002">
    <property type="entry name" value="Mechanosensitive ion channel family protein"/>
    <property type="match status" value="1"/>
</dbReference>
<evidence type="ECO:0000313" key="12">
    <source>
        <dbReference type="EMBL" id="SIQ64202.1"/>
    </source>
</evidence>
<gene>
    <name evidence="12" type="ORF">SAMN05421545_0853</name>
</gene>
<evidence type="ECO:0000256" key="5">
    <source>
        <dbReference type="ARBA" id="ARBA00022989"/>
    </source>
</evidence>
<keyword evidence="3" id="KW-0997">Cell inner membrane</keyword>
<evidence type="ECO:0000256" key="7">
    <source>
        <dbReference type="ARBA" id="ARBA00023136"/>
    </source>
</evidence>
<dbReference type="GO" id="GO:0071470">
    <property type="term" value="P:cellular response to osmotic stress"/>
    <property type="evidence" value="ECO:0007669"/>
    <property type="project" value="InterPro"/>
</dbReference>
<evidence type="ECO:0000259" key="11">
    <source>
        <dbReference type="Pfam" id="PF00924"/>
    </source>
</evidence>
<dbReference type="Proteomes" id="UP000185924">
    <property type="component" value="Unassembled WGS sequence"/>
</dbReference>
<protein>
    <recommendedName>
        <fullName evidence="8">Mechanosensing system component YbdG</fullName>
    </recommendedName>
    <alternativeName>
        <fullName evidence="9">Mechanosensitive channel homolog YbdG</fullName>
    </alternativeName>
</protein>
<dbReference type="PANTHER" id="PTHR30414">
    <property type="entry name" value="MINICONDUCTANCE MECHANOSENSITIVE CHANNEL YBDG"/>
    <property type="match status" value="1"/>
</dbReference>
<comment type="subcellular location">
    <subcellularLocation>
        <location evidence="1">Cell inner membrane</location>
        <topology evidence="1">Multi-pass membrane protein</topology>
    </subcellularLocation>
</comment>
<keyword evidence="6" id="KW-0346">Stress response</keyword>
<dbReference type="GO" id="GO:0008381">
    <property type="term" value="F:mechanosensitive monoatomic ion channel activity"/>
    <property type="evidence" value="ECO:0007669"/>
    <property type="project" value="InterPro"/>
</dbReference>
<evidence type="ECO:0000256" key="1">
    <source>
        <dbReference type="ARBA" id="ARBA00004429"/>
    </source>
</evidence>
<dbReference type="Gene3D" id="2.30.30.60">
    <property type="match status" value="1"/>
</dbReference>
<feature type="transmembrane region" description="Helical" evidence="10">
    <location>
        <begin position="106"/>
        <end position="130"/>
    </location>
</feature>
<evidence type="ECO:0000313" key="13">
    <source>
        <dbReference type="Proteomes" id="UP000185924"/>
    </source>
</evidence>
<reference evidence="13" key="1">
    <citation type="submission" date="2017-01" db="EMBL/GenBank/DDBJ databases">
        <authorList>
            <person name="Varghese N."/>
            <person name="Submissions S."/>
        </authorList>
    </citation>
    <scope>NUCLEOTIDE SEQUENCE [LARGE SCALE GENOMIC DNA]</scope>
    <source>
        <strain evidence="13">DM9</strain>
    </source>
</reference>
<evidence type="ECO:0000256" key="4">
    <source>
        <dbReference type="ARBA" id="ARBA00022692"/>
    </source>
</evidence>
<feature type="domain" description="Mechanosensitive ion channel MscS" evidence="11">
    <location>
        <begin position="196"/>
        <end position="264"/>
    </location>
</feature>
<sequence>MNTTNSNDQISSWTSDQLLNLGVPEQAAMHINMLVLILATALLVYLADFFSRKILVGTLHKFAAKSSTKLIEYLVRNKVIVYLARIAPLIIVVQAIPVVFADFTSLISPLIKLTDIYLIMLWVWVARALLRTFKDFLKTTETFRDKPVESFLQVLTIFLYFVGGLLIFSTLTGKDAWTFVTAMGAASAILMLVFKDTIMGFVASIQVSTNDMVRIGDWVTMEKYGADGDVIEINLNTVKVQNFDKTITTIPTYYLISDSFKNWRGMQRSGGRRIKRSVFIKISSIRYLSDEEVSRLSKIQLLKGYLEERQQEIRQFNAANEIDKSLLINGRSLTNVGVFRQYVDAYLKAHPKTHKGMTMMVRQLEPTTTGMPIELYLFANSIVWTEYEAIMADIFDHLLAAVKYFDLEVFEMPAADDVRSLQFNPVATGNMHYPMTETMQN</sequence>
<dbReference type="GO" id="GO:0005886">
    <property type="term" value="C:plasma membrane"/>
    <property type="evidence" value="ECO:0007669"/>
    <property type="project" value="UniProtKB-SubCell"/>
</dbReference>
<dbReference type="STRING" id="1077936.SAMN05421545_0853"/>
<dbReference type="PANTHER" id="PTHR30414:SF0">
    <property type="entry name" value="MINICONDUCTANCE MECHANOSENSITIVE CHANNEL YBDG"/>
    <property type="match status" value="1"/>
</dbReference>
<evidence type="ECO:0000256" key="2">
    <source>
        <dbReference type="ARBA" id="ARBA00022475"/>
    </source>
</evidence>
<dbReference type="SUPFAM" id="SSF50182">
    <property type="entry name" value="Sm-like ribonucleoproteins"/>
    <property type="match status" value="1"/>
</dbReference>
<dbReference type="OrthoDB" id="9775207at2"/>
<feature type="transmembrane region" description="Helical" evidence="10">
    <location>
        <begin position="176"/>
        <end position="194"/>
    </location>
</feature>
<name>A0A1N6UF57_9BACT</name>
<dbReference type="InterPro" id="IPR030192">
    <property type="entry name" value="YbdG"/>
</dbReference>
<keyword evidence="13" id="KW-1185">Reference proteome</keyword>
<feature type="transmembrane region" description="Helical" evidence="10">
    <location>
        <begin position="27"/>
        <end position="47"/>
    </location>
</feature>
<evidence type="ECO:0000256" key="8">
    <source>
        <dbReference type="ARBA" id="ARBA00093630"/>
    </source>
</evidence>
<keyword evidence="5 10" id="KW-1133">Transmembrane helix</keyword>
<evidence type="ECO:0000256" key="9">
    <source>
        <dbReference type="ARBA" id="ARBA00093659"/>
    </source>
</evidence>
<evidence type="ECO:0000256" key="3">
    <source>
        <dbReference type="ARBA" id="ARBA00022519"/>
    </source>
</evidence>
<dbReference type="InterPro" id="IPR006685">
    <property type="entry name" value="MscS_channel_2nd"/>
</dbReference>
<keyword evidence="2" id="KW-1003">Cell membrane</keyword>